<evidence type="ECO:0000313" key="8">
    <source>
        <dbReference type="Proteomes" id="UP001652625"/>
    </source>
</evidence>
<feature type="transmembrane region" description="Helical" evidence="6">
    <location>
        <begin position="247"/>
        <end position="265"/>
    </location>
</feature>
<feature type="compositionally biased region" description="Polar residues" evidence="5">
    <location>
        <begin position="12"/>
        <end position="34"/>
    </location>
</feature>
<evidence type="ECO:0000256" key="3">
    <source>
        <dbReference type="ARBA" id="ARBA00022989"/>
    </source>
</evidence>
<feature type="transmembrane region" description="Helical" evidence="6">
    <location>
        <begin position="205"/>
        <end position="227"/>
    </location>
</feature>
<dbReference type="Proteomes" id="UP001652625">
    <property type="component" value="Chromosome 09"/>
</dbReference>
<evidence type="ECO:0000256" key="5">
    <source>
        <dbReference type="SAM" id="MobiDB-lite"/>
    </source>
</evidence>
<comment type="subcellular location">
    <subcellularLocation>
        <location evidence="1">Membrane</location>
        <topology evidence="1">Multi-pass membrane protein</topology>
    </subcellularLocation>
</comment>
<evidence type="ECO:0000256" key="6">
    <source>
        <dbReference type="SAM" id="Phobius"/>
    </source>
</evidence>
<feature type="transmembrane region" description="Helical" evidence="6">
    <location>
        <begin position="277"/>
        <end position="301"/>
    </location>
</feature>
<organism evidence="8 9">
    <name type="scientific">Hydra vulgaris</name>
    <name type="common">Hydra</name>
    <name type="synonym">Hydra attenuata</name>
    <dbReference type="NCBI Taxonomy" id="6087"/>
    <lineage>
        <taxon>Eukaryota</taxon>
        <taxon>Metazoa</taxon>
        <taxon>Cnidaria</taxon>
        <taxon>Hydrozoa</taxon>
        <taxon>Hydroidolina</taxon>
        <taxon>Anthoathecata</taxon>
        <taxon>Aplanulata</taxon>
        <taxon>Hydridae</taxon>
        <taxon>Hydra</taxon>
    </lineage>
</organism>
<proteinExistence type="predicted"/>
<dbReference type="RefSeq" id="XP_065661914.1">
    <property type="nucleotide sequence ID" value="XM_065805842.1"/>
</dbReference>
<protein>
    <submittedName>
        <fullName evidence="9">Proton-coupled amino acid transporter 1 isoform X1</fullName>
    </submittedName>
</protein>
<feature type="transmembrane region" description="Helical" evidence="6">
    <location>
        <begin position="181"/>
        <end position="198"/>
    </location>
</feature>
<dbReference type="PANTHER" id="PTHR22950">
    <property type="entry name" value="AMINO ACID TRANSPORTER"/>
    <property type="match status" value="1"/>
</dbReference>
<keyword evidence="4 6" id="KW-0472">Membrane</keyword>
<evidence type="ECO:0000256" key="1">
    <source>
        <dbReference type="ARBA" id="ARBA00004141"/>
    </source>
</evidence>
<keyword evidence="3 6" id="KW-1133">Transmembrane helix</keyword>
<name>A0ABM4CJH8_HYDVU</name>
<feature type="transmembrane region" description="Helical" evidence="6">
    <location>
        <begin position="363"/>
        <end position="380"/>
    </location>
</feature>
<evidence type="ECO:0000256" key="2">
    <source>
        <dbReference type="ARBA" id="ARBA00022692"/>
    </source>
</evidence>
<reference evidence="9" key="1">
    <citation type="submission" date="2025-08" db="UniProtKB">
        <authorList>
            <consortium name="RefSeq"/>
        </authorList>
    </citation>
    <scope>IDENTIFICATION</scope>
</reference>
<feature type="region of interest" description="Disordered" evidence="5">
    <location>
        <begin position="1"/>
        <end position="47"/>
    </location>
</feature>
<gene>
    <name evidence="9" type="primary">LOC100204140</name>
</gene>
<dbReference type="GeneID" id="100204140"/>
<evidence type="ECO:0000259" key="7">
    <source>
        <dbReference type="Pfam" id="PF01490"/>
    </source>
</evidence>
<feature type="transmembrane region" description="Helical" evidence="6">
    <location>
        <begin position="386"/>
        <end position="408"/>
    </location>
</feature>
<keyword evidence="2 6" id="KW-0812">Transmembrane</keyword>
<sequence length="475" mass="53073">MDKNCAEGSGKNDFSSKSPKNTYKTDSYLQAQRNDASDDRLGDTTSNITSRKESELLEKWQVAMHILKGNIGTGILGLPSAIKHSGVLVGPTVLAIIAVISVHCMHLIVLCSRYLSQKNNVENYDYGEVAEEIFSEYGEKPKYIARLTIDVFLVLTQLGFCCVYFLFVAENLAQVFGMYEVRIWILIVLAPVLLLSFIRKLNFIAYLSTFANVLCFFGLVGTFQYLLFNLQNPAIYPASKPIREFPLFFGTALFAFEGIGVVLPIENKMRKQEDFFWVLDTSMATVAILYIAMGFFGYVAFGEEVLASVTLNLPKLPFYVIVKLSYTLAIFLTYFIQFYVPMEILIPPLQRGAGKNCKLASDAFMRISMVTVTCALAISIPQLDNFISLIGATVAAALALIFPPILYIKCFWNEDIGKFEIIKNLTISLLGFIGAVTGTYITCEAIVEGFKKSEQLNENKGEFFSIVLNSTLPWF</sequence>
<keyword evidence="8" id="KW-1185">Reference proteome</keyword>
<feature type="transmembrane region" description="Helical" evidence="6">
    <location>
        <begin position="147"/>
        <end position="169"/>
    </location>
</feature>
<feature type="transmembrane region" description="Helical" evidence="6">
    <location>
        <begin position="88"/>
        <end position="110"/>
    </location>
</feature>
<feature type="transmembrane region" description="Helical" evidence="6">
    <location>
        <begin position="321"/>
        <end position="342"/>
    </location>
</feature>
<accession>A0ABM4CJH8</accession>
<feature type="domain" description="Amino acid transporter transmembrane" evidence="7">
    <location>
        <begin position="60"/>
        <end position="442"/>
    </location>
</feature>
<evidence type="ECO:0000256" key="4">
    <source>
        <dbReference type="ARBA" id="ARBA00023136"/>
    </source>
</evidence>
<dbReference type="PANTHER" id="PTHR22950:SF349">
    <property type="entry name" value="AMINO ACID TRANSPORTER TRANSMEMBRANE DOMAIN-CONTAINING PROTEIN"/>
    <property type="match status" value="1"/>
</dbReference>
<dbReference type="Pfam" id="PF01490">
    <property type="entry name" value="Aa_trans"/>
    <property type="match status" value="1"/>
</dbReference>
<evidence type="ECO:0000313" key="9">
    <source>
        <dbReference type="RefSeq" id="XP_065661914.1"/>
    </source>
</evidence>
<dbReference type="InterPro" id="IPR013057">
    <property type="entry name" value="AA_transpt_TM"/>
</dbReference>